<gene>
    <name evidence="1" type="ORF">PACLA_8A033587</name>
</gene>
<dbReference type="Proteomes" id="UP001152795">
    <property type="component" value="Unassembled WGS sequence"/>
</dbReference>
<evidence type="ECO:0000313" key="1">
    <source>
        <dbReference type="EMBL" id="CAB3978116.1"/>
    </source>
</evidence>
<reference evidence="1" key="1">
    <citation type="submission" date="2020-04" db="EMBL/GenBank/DDBJ databases">
        <authorList>
            <person name="Alioto T."/>
            <person name="Alioto T."/>
            <person name="Gomez Garrido J."/>
        </authorList>
    </citation>
    <scope>NUCLEOTIDE SEQUENCE</scope>
    <source>
        <strain evidence="1">A484AB</strain>
    </source>
</reference>
<proteinExistence type="predicted"/>
<accession>A0A6S7FQM2</accession>
<comment type="caution">
    <text evidence="1">The sequence shown here is derived from an EMBL/GenBank/DDBJ whole genome shotgun (WGS) entry which is preliminary data.</text>
</comment>
<sequence length="175" mass="19708">MLFVLHSPKQKDVESLQKALKCIVPPAFGDHKNCKETWCGFKKEPLTYKHKDLPHHKVHKKVHLTFSLDEYTTETVVKKLIPFANSQCNEALNSIVGSKNPKIRFYGSSESSDFLVACAVAQKNIGYSYINSTLSHLGIEPRNTCITHNSKLDKKGRKITAIIKNLQSKMSSPPK</sequence>
<protein>
    <submittedName>
        <fullName evidence="1">Uncharacterized protein</fullName>
    </submittedName>
</protein>
<dbReference type="AlphaFoldDB" id="A0A6S7FQM2"/>
<name>A0A6S7FQM2_PARCT</name>
<dbReference type="OrthoDB" id="5989963at2759"/>
<evidence type="ECO:0000313" key="2">
    <source>
        <dbReference type="Proteomes" id="UP001152795"/>
    </source>
</evidence>
<keyword evidence="2" id="KW-1185">Reference proteome</keyword>
<dbReference type="EMBL" id="CACRXK020000090">
    <property type="protein sequence ID" value="CAB3978116.1"/>
    <property type="molecule type" value="Genomic_DNA"/>
</dbReference>
<organism evidence="1 2">
    <name type="scientific">Paramuricea clavata</name>
    <name type="common">Red gorgonian</name>
    <name type="synonym">Violescent sea-whip</name>
    <dbReference type="NCBI Taxonomy" id="317549"/>
    <lineage>
        <taxon>Eukaryota</taxon>
        <taxon>Metazoa</taxon>
        <taxon>Cnidaria</taxon>
        <taxon>Anthozoa</taxon>
        <taxon>Octocorallia</taxon>
        <taxon>Malacalcyonacea</taxon>
        <taxon>Plexauridae</taxon>
        <taxon>Paramuricea</taxon>
    </lineage>
</organism>